<feature type="region of interest" description="Disordered" evidence="1">
    <location>
        <begin position="47"/>
        <end position="79"/>
    </location>
</feature>
<evidence type="ECO:0000256" key="1">
    <source>
        <dbReference type="SAM" id="MobiDB-lite"/>
    </source>
</evidence>
<dbReference type="EMBL" id="WISR01000109">
    <property type="protein sequence ID" value="MQW33344.1"/>
    <property type="molecule type" value="Genomic_DNA"/>
</dbReference>
<evidence type="ECO:0000313" key="2">
    <source>
        <dbReference type="EMBL" id="MQW33344.1"/>
    </source>
</evidence>
<accession>A0AAW9TPS8</accession>
<comment type="caution">
    <text evidence="2">The sequence shown here is derived from an EMBL/GenBank/DDBJ whole genome shotgun (WGS) entry which is preliminary data.</text>
</comment>
<evidence type="ECO:0000313" key="3">
    <source>
        <dbReference type="Proteomes" id="UP000429484"/>
    </source>
</evidence>
<name>A0AAW9TPS8_RHIML</name>
<protein>
    <submittedName>
        <fullName evidence="2">Uncharacterized protein</fullName>
    </submittedName>
</protein>
<proteinExistence type="predicted"/>
<dbReference type="Proteomes" id="UP000429484">
    <property type="component" value="Unassembled WGS sequence"/>
</dbReference>
<sequence length="79" mass="8638">MVQSISALLRIAEMLTPFVSAHFPMVWHIHIAFQQKLIHVKLPLPSKSESPSIEGNQGTIPPFPPRFASGGLPPCLPPC</sequence>
<reference evidence="2 3" key="1">
    <citation type="journal article" date="2013" name="Genome Biol.">
        <title>Comparative genomics of the core and accessory genomes of 48 Sinorhizobium strains comprising five genospecies.</title>
        <authorList>
            <person name="Sugawara M."/>
            <person name="Epstein B."/>
            <person name="Badgley B.D."/>
            <person name="Unno T."/>
            <person name="Xu L."/>
            <person name="Reese J."/>
            <person name="Gyaneshwar P."/>
            <person name="Denny R."/>
            <person name="Mudge J."/>
            <person name="Bharti A.K."/>
            <person name="Farmer A.D."/>
            <person name="May G.D."/>
            <person name="Woodward J.E."/>
            <person name="Medigue C."/>
            <person name="Vallenet D."/>
            <person name="Lajus A."/>
            <person name="Rouy Z."/>
            <person name="Martinez-Vaz B."/>
            <person name="Tiffin P."/>
            <person name="Young N.D."/>
            <person name="Sadowsky M.J."/>
        </authorList>
    </citation>
    <scope>NUCLEOTIDE SEQUENCE [LARGE SCALE GENOMIC DNA]</scope>
    <source>
        <strain evidence="2 3">N6B1</strain>
    </source>
</reference>
<dbReference type="AlphaFoldDB" id="A0AAW9TPS8"/>
<gene>
    <name evidence="2" type="ORF">GHK53_11140</name>
</gene>
<organism evidence="2 3">
    <name type="scientific">Rhizobium meliloti</name>
    <name type="common">Ensifer meliloti</name>
    <name type="synonym">Sinorhizobium meliloti</name>
    <dbReference type="NCBI Taxonomy" id="382"/>
    <lineage>
        <taxon>Bacteria</taxon>
        <taxon>Pseudomonadati</taxon>
        <taxon>Pseudomonadota</taxon>
        <taxon>Alphaproteobacteria</taxon>
        <taxon>Hyphomicrobiales</taxon>
        <taxon>Rhizobiaceae</taxon>
        <taxon>Sinorhizobium/Ensifer group</taxon>
        <taxon>Sinorhizobium</taxon>
    </lineage>
</organism>